<protein>
    <recommendedName>
        <fullName evidence="5">DUF4064 domain-containing protein</fullName>
    </recommendedName>
</protein>
<feature type="transmembrane region" description="Helical" evidence="2">
    <location>
        <begin position="220"/>
        <end position="239"/>
    </location>
</feature>
<feature type="region of interest" description="Disordered" evidence="1">
    <location>
        <begin position="1"/>
        <end position="145"/>
    </location>
</feature>
<evidence type="ECO:0000313" key="3">
    <source>
        <dbReference type="EMBL" id="HIX00607.1"/>
    </source>
</evidence>
<feature type="compositionally biased region" description="Polar residues" evidence="1">
    <location>
        <begin position="102"/>
        <end position="122"/>
    </location>
</feature>
<reference evidence="3" key="2">
    <citation type="submission" date="2021-04" db="EMBL/GenBank/DDBJ databases">
        <authorList>
            <person name="Gilroy R."/>
        </authorList>
    </citation>
    <scope>NUCLEOTIDE SEQUENCE</scope>
    <source>
        <strain evidence="3">ChiHejej3B27-3195</strain>
    </source>
</reference>
<sequence length="357" mass="37474">MSHTPPENPYGGREPERPRWGQSKPEGADRPEGQPTPEESPYGQNPYGGSSPYGQPDYGQSGHGQPSYGQSGYGQSQYGQPAYGQPAHSQPDYGRPDDAQSAYGQSPYGQPSYGQPASSGQGSPYAAAPPAGVQHPGYAGGPAPQPPGAALKRPLMLVLAMVSMLAGGVTAVILSIYTFSWLTSVSPGTVDGQFWTEFEQEIRRSSELEGMSPEEAFETVMFTLGSMVVIGGFVLLALYTMFAFVGTLTGVGRILATIFLAGSVTLIPFGVANLILVALSAAAIVFLWLPESNAYFREKKARKQRFGPGGYPPQSYTGLPDQQPYSSAPYGPGPGSGQSGTGYYGPGPDGPSGPAQR</sequence>
<proteinExistence type="predicted"/>
<feature type="transmembrane region" description="Helical" evidence="2">
    <location>
        <begin position="275"/>
        <end position="296"/>
    </location>
</feature>
<evidence type="ECO:0000256" key="1">
    <source>
        <dbReference type="SAM" id="MobiDB-lite"/>
    </source>
</evidence>
<evidence type="ECO:0000313" key="4">
    <source>
        <dbReference type="Proteomes" id="UP000824151"/>
    </source>
</evidence>
<name>A0A9D1UUC7_9MICC</name>
<keyword evidence="2" id="KW-0472">Membrane</keyword>
<dbReference type="AlphaFoldDB" id="A0A9D1UUC7"/>
<organism evidence="3 4">
    <name type="scientific">Candidatus Nesterenkonia stercoripullorum</name>
    <dbReference type="NCBI Taxonomy" id="2838701"/>
    <lineage>
        <taxon>Bacteria</taxon>
        <taxon>Bacillati</taxon>
        <taxon>Actinomycetota</taxon>
        <taxon>Actinomycetes</taxon>
        <taxon>Micrococcales</taxon>
        <taxon>Micrococcaceae</taxon>
        <taxon>Nesterenkonia</taxon>
    </lineage>
</organism>
<gene>
    <name evidence="3" type="ORF">H9871_10755</name>
</gene>
<comment type="caution">
    <text evidence="3">The sequence shown here is derived from an EMBL/GenBank/DDBJ whole genome shotgun (WGS) entry which is preliminary data.</text>
</comment>
<evidence type="ECO:0008006" key="5">
    <source>
        <dbReference type="Google" id="ProtNLM"/>
    </source>
</evidence>
<evidence type="ECO:0000256" key="2">
    <source>
        <dbReference type="SAM" id="Phobius"/>
    </source>
</evidence>
<feature type="region of interest" description="Disordered" evidence="1">
    <location>
        <begin position="304"/>
        <end position="357"/>
    </location>
</feature>
<accession>A0A9D1UUC7</accession>
<reference evidence="3" key="1">
    <citation type="journal article" date="2021" name="PeerJ">
        <title>Extensive microbial diversity within the chicken gut microbiome revealed by metagenomics and culture.</title>
        <authorList>
            <person name="Gilroy R."/>
            <person name="Ravi A."/>
            <person name="Getino M."/>
            <person name="Pursley I."/>
            <person name="Horton D.L."/>
            <person name="Alikhan N.F."/>
            <person name="Baker D."/>
            <person name="Gharbi K."/>
            <person name="Hall N."/>
            <person name="Watson M."/>
            <person name="Adriaenssens E.M."/>
            <person name="Foster-Nyarko E."/>
            <person name="Jarju S."/>
            <person name="Secka A."/>
            <person name="Antonio M."/>
            <person name="Oren A."/>
            <person name="Chaudhuri R.R."/>
            <person name="La Ragione R."/>
            <person name="Hildebrand F."/>
            <person name="Pallen M.J."/>
        </authorList>
    </citation>
    <scope>NUCLEOTIDE SEQUENCE</scope>
    <source>
        <strain evidence="3">ChiHejej3B27-3195</strain>
    </source>
</reference>
<keyword evidence="2" id="KW-0812">Transmembrane</keyword>
<dbReference type="Proteomes" id="UP000824151">
    <property type="component" value="Unassembled WGS sequence"/>
</dbReference>
<feature type="compositionally biased region" description="Gly residues" evidence="1">
    <location>
        <begin position="333"/>
        <end position="347"/>
    </location>
</feature>
<feature type="transmembrane region" description="Helical" evidence="2">
    <location>
        <begin position="155"/>
        <end position="177"/>
    </location>
</feature>
<feature type="compositionally biased region" description="Low complexity" evidence="1">
    <location>
        <begin position="58"/>
        <end position="86"/>
    </location>
</feature>
<keyword evidence="2" id="KW-1133">Transmembrane helix</keyword>
<dbReference type="EMBL" id="DXGD01000395">
    <property type="protein sequence ID" value="HIX00607.1"/>
    <property type="molecule type" value="Genomic_DNA"/>
</dbReference>
<feature type="transmembrane region" description="Helical" evidence="2">
    <location>
        <begin position="251"/>
        <end position="269"/>
    </location>
</feature>